<dbReference type="SUPFAM" id="SSF53850">
    <property type="entry name" value="Periplasmic binding protein-like II"/>
    <property type="match status" value="1"/>
</dbReference>
<feature type="chain" id="PRO_5032852031" evidence="1">
    <location>
        <begin position="21"/>
        <end position="276"/>
    </location>
</feature>
<dbReference type="Proteomes" id="UP000593910">
    <property type="component" value="Chromosome"/>
</dbReference>
<dbReference type="PANTHER" id="PTHR35841:SF1">
    <property type="entry name" value="PHOSPHONATES-BINDING PERIPLASMIC PROTEIN"/>
    <property type="match status" value="1"/>
</dbReference>
<dbReference type="Gene3D" id="3.40.190.10">
    <property type="entry name" value="Periplasmic binding protein-like II"/>
    <property type="match status" value="2"/>
</dbReference>
<keyword evidence="3" id="KW-1185">Reference proteome</keyword>
<feature type="signal peptide" evidence="1">
    <location>
        <begin position="1"/>
        <end position="20"/>
    </location>
</feature>
<proteinExistence type="predicted"/>
<reference evidence="2 3" key="1">
    <citation type="submission" date="2019-06" db="EMBL/GenBank/DDBJ databases">
        <title>Sulfurimonas gotlandica sp. nov., a chemoautotrophic and psychrotolerant epsilonproteobacterium isolated from a pelagic redoxcline, and an emended description of the genus Sulfurimonas.</title>
        <authorList>
            <person name="Wang S."/>
            <person name="Jiang L."/>
            <person name="Shao Z."/>
        </authorList>
    </citation>
    <scope>NUCLEOTIDE SEQUENCE [LARGE SCALE GENOMIC DNA]</scope>
    <source>
        <strain evidence="2 3">B2</strain>
    </source>
</reference>
<evidence type="ECO:0000256" key="1">
    <source>
        <dbReference type="SAM" id="SignalP"/>
    </source>
</evidence>
<dbReference type="KEGG" id="smax:FJR03_08925"/>
<dbReference type="PANTHER" id="PTHR35841">
    <property type="entry name" value="PHOSPHONATES-BINDING PERIPLASMIC PROTEIN"/>
    <property type="match status" value="1"/>
</dbReference>
<sequence length="276" mass="31353">MSLVKRVVLLMIVLSTSLLATQKRDINFTPLPMKNEQKTIQGFVPFIEYLQQHTSLTINFNYQHNYSDILKGFIEGKIDIAYLGPLPYAVLKSKYPEIEPLVTFKQKDGKSFYRCVLSKFSEDQIDFEKKITVALTQPLSTCGYYATNKLLKDKLGIALEKQSYAYTMSHTNALLGVMREEFMIAGATEDIAKQYESLGMEIIAESELFPGFAIVVNKKTLSSEQIAKIREILLNIPKTTYEKWDPSLKYGVVPADVNLYNSLNIDCDIPQEGNME</sequence>
<dbReference type="EMBL" id="CP041165">
    <property type="protein sequence ID" value="QOP41849.1"/>
    <property type="molecule type" value="Genomic_DNA"/>
</dbReference>
<dbReference type="Pfam" id="PF12974">
    <property type="entry name" value="Phosphonate-bd"/>
    <property type="match status" value="1"/>
</dbReference>
<dbReference type="RefSeq" id="WP_193113170.1">
    <property type="nucleotide sequence ID" value="NZ_CP041165.1"/>
</dbReference>
<protein>
    <submittedName>
        <fullName evidence="2">ABC transporter substrate-binding protein</fullName>
    </submittedName>
</protein>
<organism evidence="2 3">
    <name type="scientific">Sulfurimonas marina</name>
    <dbReference type="NCBI Taxonomy" id="2590551"/>
    <lineage>
        <taxon>Bacteria</taxon>
        <taxon>Pseudomonadati</taxon>
        <taxon>Campylobacterota</taxon>
        <taxon>Epsilonproteobacteria</taxon>
        <taxon>Campylobacterales</taxon>
        <taxon>Sulfurimonadaceae</taxon>
        <taxon>Sulfurimonas</taxon>
    </lineage>
</organism>
<name>A0A7M1AWM5_9BACT</name>
<evidence type="ECO:0000313" key="2">
    <source>
        <dbReference type="EMBL" id="QOP41849.1"/>
    </source>
</evidence>
<evidence type="ECO:0000313" key="3">
    <source>
        <dbReference type="Proteomes" id="UP000593910"/>
    </source>
</evidence>
<gene>
    <name evidence="2" type="ORF">FJR03_08925</name>
</gene>
<accession>A0A7M1AWM5</accession>
<keyword evidence="1" id="KW-0732">Signal</keyword>
<dbReference type="AlphaFoldDB" id="A0A7M1AWM5"/>